<gene>
    <name evidence="7" type="ORF">FM114_01870</name>
</gene>
<keyword evidence="8" id="KW-1185">Reference proteome</keyword>
<dbReference type="PANTHER" id="PTHR43701:SF2">
    <property type="entry name" value="MEMBRANE TRANSPORTER PROTEIN YJNA-RELATED"/>
    <property type="match status" value="1"/>
</dbReference>
<sequence length="255" mass="26136">MSLWTLPLGILVGIVMGSLGGGGAILTIPLLVYVLHQSPHAATEGSLLIIGISSLIGLWPHHRTGRVRWVDGALFGALGIVGSMMGSAASTQVEGEVLMALFSVLLLVVAWLMFRARARGRSGGGGQARPFWQLLLTATGVGLLTGFFGVGGGFAVVPALTLVLGFAMKEAIATSLLVIAINSATALASRLTIGVALDWGVVVPFAVGASLGSLAGGRVARLADPRQLQFAFACLLVLLALFVGAQNIPAALHLL</sequence>
<dbReference type="InterPro" id="IPR051598">
    <property type="entry name" value="TSUP/Inactive_protease-like"/>
</dbReference>
<feature type="transmembrane region" description="Helical" evidence="6">
    <location>
        <begin position="199"/>
        <end position="216"/>
    </location>
</feature>
<evidence type="ECO:0000256" key="3">
    <source>
        <dbReference type="ARBA" id="ARBA00022692"/>
    </source>
</evidence>
<evidence type="ECO:0000256" key="4">
    <source>
        <dbReference type="ARBA" id="ARBA00022989"/>
    </source>
</evidence>
<evidence type="ECO:0000256" key="5">
    <source>
        <dbReference type="ARBA" id="ARBA00023136"/>
    </source>
</evidence>
<feature type="transmembrane region" description="Helical" evidence="6">
    <location>
        <begin position="134"/>
        <end position="164"/>
    </location>
</feature>
<feature type="transmembrane region" description="Helical" evidence="6">
    <location>
        <begin position="6"/>
        <end position="34"/>
    </location>
</feature>
<feature type="transmembrane region" description="Helical" evidence="6">
    <location>
        <begin position="41"/>
        <end position="60"/>
    </location>
</feature>
<dbReference type="OrthoDB" id="528320at2"/>
<comment type="subcellular location">
    <subcellularLocation>
        <location evidence="6">Cell membrane</location>
        <topology evidence="6">Multi-pass membrane protein</topology>
    </subcellularLocation>
    <subcellularLocation>
        <location evidence="1">Membrane</location>
        <topology evidence="1">Multi-pass membrane protein</topology>
    </subcellularLocation>
</comment>
<feature type="transmembrane region" description="Helical" evidence="6">
    <location>
        <begin position="72"/>
        <end position="90"/>
    </location>
</feature>
<feature type="transmembrane region" description="Helical" evidence="6">
    <location>
        <begin position="97"/>
        <end position="114"/>
    </location>
</feature>
<dbReference type="AlphaFoldDB" id="A0A1R4IIN7"/>
<comment type="similarity">
    <text evidence="2 6">Belongs to the 4-toluene sulfonate uptake permease (TSUP) (TC 2.A.102) family.</text>
</comment>
<keyword evidence="3 6" id="KW-0812">Transmembrane</keyword>
<evidence type="ECO:0000256" key="1">
    <source>
        <dbReference type="ARBA" id="ARBA00004141"/>
    </source>
</evidence>
<dbReference type="RefSeq" id="WP_094763501.1">
    <property type="nucleotide sequence ID" value="NZ_FUKQ01000007.1"/>
</dbReference>
<dbReference type="Pfam" id="PF01925">
    <property type="entry name" value="TauE"/>
    <property type="match status" value="1"/>
</dbReference>
<dbReference type="InterPro" id="IPR002781">
    <property type="entry name" value="TM_pro_TauE-like"/>
</dbReference>
<evidence type="ECO:0000313" key="8">
    <source>
        <dbReference type="Proteomes" id="UP000188342"/>
    </source>
</evidence>
<dbReference type="PANTHER" id="PTHR43701">
    <property type="entry name" value="MEMBRANE TRANSPORTER PROTEIN MJ0441-RELATED"/>
    <property type="match status" value="1"/>
</dbReference>
<dbReference type="EMBL" id="FUKQ01000007">
    <property type="protein sequence ID" value="SJN19213.1"/>
    <property type="molecule type" value="Genomic_DNA"/>
</dbReference>
<evidence type="ECO:0000256" key="6">
    <source>
        <dbReference type="RuleBase" id="RU363041"/>
    </source>
</evidence>
<evidence type="ECO:0000313" key="7">
    <source>
        <dbReference type="EMBL" id="SJN19213.1"/>
    </source>
</evidence>
<dbReference type="STRING" id="1255658.FM114_01870"/>
<organism evidence="7 8">
    <name type="scientific">Luteococcus japonicus LSP_Lj1</name>
    <dbReference type="NCBI Taxonomy" id="1255658"/>
    <lineage>
        <taxon>Bacteria</taxon>
        <taxon>Bacillati</taxon>
        <taxon>Actinomycetota</taxon>
        <taxon>Actinomycetes</taxon>
        <taxon>Propionibacteriales</taxon>
        <taxon>Propionibacteriaceae</taxon>
        <taxon>Luteococcus</taxon>
    </lineage>
</organism>
<keyword evidence="6" id="KW-1003">Cell membrane</keyword>
<protein>
    <recommendedName>
        <fullName evidence="6">Probable membrane transporter protein</fullName>
    </recommendedName>
</protein>
<reference evidence="7 8" key="1">
    <citation type="submission" date="2017-02" db="EMBL/GenBank/DDBJ databases">
        <authorList>
            <person name="Peterson S.W."/>
        </authorList>
    </citation>
    <scope>NUCLEOTIDE SEQUENCE [LARGE SCALE GENOMIC DNA]</scope>
    <source>
        <strain evidence="7 8">LSP_Lj1</strain>
    </source>
</reference>
<keyword evidence="4 6" id="KW-1133">Transmembrane helix</keyword>
<feature type="transmembrane region" description="Helical" evidence="6">
    <location>
        <begin position="228"/>
        <end position="248"/>
    </location>
</feature>
<proteinExistence type="inferred from homology"/>
<dbReference type="Proteomes" id="UP000188342">
    <property type="component" value="Unassembled WGS sequence"/>
</dbReference>
<keyword evidence="5 6" id="KW-0472">Membrane</keyword>
<accession>A0A1R4IIN7</accession>
<dbReference type="GO" id="GO:0005886">
    <property type="term" value="C:plasma membrane"/>
    <property type="evidence" value="ECO:0007669"/>
    <property type="project" value="UniProtKB-SubCell"/>
</dbReference>
<feature type="transmembrane region" description="Helical" evidence="6">
    <location>
        <begin position="171"/>
        <end position="193"/>
    </location>
</feature>
<evidence type="ECO:0000256" key="2">
    <source>
        <dbReference type="ARBA" id="ARBA00009142"/>
    </source>
</evidence>
<name>A0A1R4IIN7_9ACTN</name>